<evidence type="ECO:0000256" key="3">
    <source>
        <dbReference type="ARBA" id="ARBA00022989"/>
    </source>
</evidence>
<accession>A0A1M6G423</accession>
<dbReference type="Proteomes" id="UP000184292">
    <property type="component" value="Unassembled WGS sequence"/>
</dbReference>
<dbReference type="Pfam" id="PF07219">
    <property type="entry name" value="HemY_N"/>
    <property type="match status" value="1"/>
</dbReference>
<protein>
    <submittedName>
        <fullName evidence="8">HemY protein</fullName>
    </submittedName>
</protein>
<reference evidence="8 9" key="1">
    <citation type="submission" date="2016-11" db="EMBL/GenBank/DDBJ databases">
        <authorList>
            <person name="Jaros S."/>
            <person name="Januszkiewicz K."/>
            <person name="Wedrychowicz H."/>
        </authorList>
    </citation>
    <scope>NUCLEOTIDE SEQUENCE [LARGE SCALE GENOMIC DNA]</scope>
    <source>
        <strain evidence="8 9">DSM 100565</strain>
    </source>
</reference>
<keyword evidence="2 6" id="KW-0812">Transmembrane</keyword>
<dbReference type="STRING" id="1447782.SAMN05444417_2670"/>
<organism evidence="8 9">
    <name type="scientific">Wenxinia saemankumensis</name>
    <dbReference type="NCBI Taxonomy" id="1447782"/>
    <lineage>
        <taxon>Bacteria</taxon>
        <taxon>Pseudomonadati</taxon>
        <taxon>Pseudomonadota</taxon>
        <taxon>Alphaproteobacteria</taxon>
        <taxon>Rhodobacterales</taxon>
        <taxon>Roseobacteraceae</taxon>
        <taxon>Wenxinia</taxon>
    </lineage>
</organism>
<comment type="subcellular location">
    <subcellularLocation>
        <location evidence="1">Membrane</location>
    </subcellularLocation>
</comment>
<feature type="compositionally biased region" description="Low complexity" evidence="5">
    <location>
        <begin position="464"/>
        <end position="485"/>
    </location>
</feature>
<dbReference type="InterPro" id="IPR016982">
    <property type="entry name" value="Mms48"/>
</dbReference>
<dbReference type="SUPFAM" id="SSF48452">
    <property type="entry name" value="TPR-like"/>
    <property type="match status" value="1"/>
</dbReference>
<feature type="domain" description="HemY N-terminal" evidence="7">
    <location>
        <begin position="32"/>
        <end position="143"/>
    </location>
</feature>
<dbReference type="AlphaFoldDB" id="A0A1M6G423"/>
<evidence type="ECO:0000256" key="4">
    <source>
        <dbReference type="ARBA" id="ARBA00023136"/>
    </source>
</evidence>
<keyword evidence="4 6" id="KW-0472">Membrane</keyword>
<dbReference type="RefSeq" id="WP_073331457.1">
    <property type="nucleotide sequence ID" value="NZ_FQYO01000004.1"/>
</dbReference>
<evidence type="ECO:0000259" key="7">
    <source>
        <dbReference type="Pfam" id="PF07219"/>
    </source>
</evidence>
<dbReference type="InterPro" id="IPR011990">
    <property type="entry name" value="TPR-like_helical_dom_sf"/>
</dbReference>
<evidence type="ECO:0000256" key="1">
    <source>
        <dbReference type="ARBA" id="ARBA00004370"/>
    </source>
</evidence>
<dbReference type="EMBL" id="FQYO01000004">
    <property type="protein sequence ID" value="SHJ04718.1"/>
    <property type="molecule type" value="Genomic_DNA"/>
</dbReference>
<keyword evidence="3 6" id="KW-1133">Transmembrane helix</keyword>
<evidence type="ECO:0000256" key="6">
    <source>
        <dbReference type="SAM" id="Phobius"/>
    </source>
</evidence>
<evidence type="ECO:0000313" key="8">
    <source>
        <dbReference type="EMBL" id="SHJ04718.1"/>
    </source>
</evidence>
<gene>
    <name evidence="8" type="ORF">SAMN05444417_2670</name>
</gene>
<proteinExistence type="predicted"/>
<evidence type="ECO:0000313" key="9">
    <source>
        <dbReference type="Proteomes" id="UP000184292"/>
    </source>
</evidence>
<dbReference type="GO" id="GO:0016020">
    <property type="term" value="C:membrane"/>
    <property type="evidence" value="ECO:0007669"/>
    <property type="project" value="UniProtKB-SubCell"/>
</dbReference>
<feature type="region of interest" description="Disordered" evidence="5">
    <location>
        <begin position="464"/>
        <end position="523"/>
    </location>
</feature>
<feature type="transmembrane region" description="Helical" evidence="6">
    <location>
        <begin position="45"/>
        <end position="66"/>
    </location>
</feature>
<name>A0A1M6G423_9RHOB</name>
<sequence length="523" mass="56515">MIWSLLKLLLFVAIVIAATWGAVWVMGLDGGMEIRVAGYEATLGPLEMVIAFIVLVVLVWVALQVLRFLIALLRFINGDETALSRHFTRNRERKGFDALSEGMMALAAGEGSVAMAKAQKAERYLNRPDVTALLTAQAADQAGDRRTAEEAYKRLIASDTGRFVGIRGILAHKLADNDQVTALKLAEKAFELKPKHAETQDVLLRLQAESSDWAGARNTLGAKLKSGTLPKDVYKRRDAILALSEAKKVFEDGATIEAREEAIEANRMSPDLIPAAVMAARGYIEKGNKRYATRILKKAWDVQPHPDIAQAFAEIEPDESPKARKERFGALTRLHPDNPETRMLRTELEIADEDFPAARRALGDLTTTDPTARSLTLMAAIERGMGADEAVVRGWLTRALTAPRGPQWVCDNCQTVHANWKPVCTNCHGFDTLSWRRPHAQEEVAMPASTEMLPLVVGPKPEGGALVPAGTGATAAPTGAGPVTADSPDTLDSLSGEADPRAASTVGPEGAEVPPAESGEGRK</sequence>
<dbReference type="Gene3D" id="1.25.40.10">
    <property type="entry name" value="Tetratricopeptide repeat domain"/>
    <property type="match status" value="1"/>
</dbReference>
<evidence type="ECO:0000256" key="2">
    <source>
        <dbReference type="ARBA" id="ARBA00022692"/>
    </source>
</evidence>
<dbReference type="PIRSF" id="PIRSF031802">
    <property type="entry name" value="UCP031802"/>
    <property type="match status" value="1"/>
</dbReference>
<evidence type="ECO:0000256" key="5">
    <source>
        <dbReference type="SAM" id="MobiDB-lite"/>
    </source>
</evidence>
<dbReference type="InterPro" id="IPR010817">
    <property type="entry name" value="HemY_N"/>
</dbReference>
<dbReference type="OrthoDB" id="9798343at2"/>
<keyword evidence="9" id="KW-1185">Reference proteome</keyword>